<dbReference type="PANTHER" id="PTHR12646:SF0">
    <property type="entry name" value="DOL-P-MAN:MAN(5)GLCNAC(2)-PP-DOL ALPHA-1,3-MANNOSYLTRANSFERASE"/>
    <property type="match status" value="1"/>
</dbReference>
<dbReference type="eggNOG" id="KOG2762">
    <property type="taxonomic scope" value="Eukaryota"/>
</dbReference>
<dbReference type="HOGENOM" id="CLU_035382_3_0_1"/>
<comment type="subcellular location">
    <subcellularLocation>
        <location evidence="1 14">Endoplasmic reticulum membrane</location>
        <topology evidence="1 14">Multi-pass membrane protein</topology>
    </subcellularLocation>
</comment>
<dbReference type="InParanoid" id="F4RE62"/>
<evidence type="ECO:0000256" key="5">
    <source>
        <dbReference type="ARBA" id="ARBA00022676"/>
    </source>
</evidence>
<keyword evidence="10 14" id="KW-0472">Membrane</keyword>
<dbReference type="KEGG" id="mlr:MELLADRAFT_47521"/>
<dbReference type="UniPathway" id="UPA00378"/>
<feature type="transmembrane region" description="Helical" evidence="14">
    <location>
        <begin position="181"/>
        <end position="202"/>
    </location>
</feature>
<name>F4RE62_MELLP</name>
<keyword evidence="7 14" id="KW-0812">Transmembrane</keyword>
<keyword evidence="8 14" id="KW-0256">Endoplasmic reticulum</keyword>
<dbReference type="Proteomes" id="UP000001072">
    <property type="component" value="Unassembled WGS sequence"/>
</dbReference>
<dbReference type="VEuPathDB" id="FungiDB:MELLADRAFT_47521"/>
<organism evidence="17">
    <name type="scientific">Melampsora larici-populina (strain 98AG31 / pathotype 3-4-7)</name>
    <name type="common">Poplar leaf rust fungus</name>
    <dbReference type="NCBI Taxonomy" id="747676"/>
    <lineage>
        <taxon>Eukaryota</taxon>
        <taxon>Fungi</taxon>
        <taxon>Dikarya</taxon>
        <taxon>Basidiomycota</taxon>
        <taxon>Pucciniomycotina</taxon>
        <taxon>Pucciniomycetes</taxon>
        <taxon>Pucciniales</taxon>
        <taxon>Melampsoraceae</taxon>
        <taxon>Melampsora</taxon>
    </lineage>
</organism>
<evidence type="ECO:0000256" key="10">
    <source>
        <dbReference type="ARBA" id="ARBA00023136"/>
    </source>
</evidence>
<evidence type="ECO:0000256" key="7">
    <source>
        <dbReference type="ARBA" id="ARBA00022692"/>
    </source>
</evidence>
<keyword evidence="6 14" id="KW-0808">Transferase</keyword>
<accession>F4RE62</accession>
<keyword evidence="5 14" id="KW-0328">Glycosyltransferase</keyword>
<gene>
    <name evidence="16" type="ORF">MELLADRAFT_47521</name>
</gene>
<dbReference type="InterPro" id="IPR007873">
    <property type="entry name" value="Glycosyltransferase_ALG3"/>
</dbReference>
<evidence type="ECO:0000256" key="13">
    <source>
        <dbReference type="ARBA" id="ARBA00093457"/>
    </source>
</evidence>
<evidence type="ECO:0000256" key="6">
    <source>
        <dbReference type="ARBA" id="ARBA00022679"/>
    </source>
</evidence>
<comment type="function">
    <text evidence="11 14">Dol-P-Man:Man(5)GlcNAc(2)-PP-Dol alpha-1,3-mannosyltransferase that operates in the biosynthetic pathway of dolichol-linked oligosaccharides, the glycan precursors employed in protein asparagine (N)-glycosylation. The assembly of dolichol-linked oligosaccharides begins on the cytosolic side of the endoplasmic reticulum membrane and finishes in its lumen. The sequential addition of sugars to dolichol pyrophosphate produces dolichol-linked oligosaccharides containing fourteen sugars, including two GlcNAcs, nine mannoses and three glucoses. Once assembled, the oligosaccharide is transferred from the lipid to nascent proteins by oligosaccharyltransferases. In the lumen of the endoplasmic reticulum, adds the first dolichyl beta-D-mannosyl phosphate derived mannose in an alpha-1,3 linkage to Man(5)GlcNAc(2)-PP-dolichol to produce Man(6)GlcNAc(2)-PP-dolichol.</text>
</comment>
<keyword evidence="17" id="KW-1185">Reference proteome</keyword>
<dbReference type="OrthoDB" id="20028at2759"/>
<evidence type="ECO:0000256" key="1">
    <source>
        <dbReference type="ARBA" id="ARBA00004477"/>
    </source>
</evidence>
<dbReference type="GO" id="GO:0052925">
    <property type="term" value="F:dol-P-Man:Man(5)GlcNAc(2)-PP-Dol alpha-1,3-mannosyltransferase activity"/>
    <property type="evidence" value="ECO:0007669"/>
    <property type="project" value="UniProtKB-EC"/>
</dbReference>
<evidence type="ECO:0000256" key="4">
    <source>
        <dbReference type="ARBA" id="ARBA00015561"/>
    </source>
</evidence>
<dbReference type="EC" id="2.4.1.258" evidence="3 14"/>
<feature type="compositionally biased region" description="Low complexity" evidence="15">
    <location>
        <begin position="390"/>
        <end position="400"/>
    </location>
</feature>
<dbReference type="AlphaFoldDB" id="F4RE62"/>
<protein>
    <recommendedName>
        <fullName evidence="4 14">Dol-P-Man:Man(5)GlcNAc(2)-PP-Dol alpha-1,3-mannosyltransferase</fullName>
        <ecNumber evidence="3 14">2.4.1.258</ecNumber>
    </recommendedName>
    <alternativeName>
        <fullName evidence="14">Dol-P-Man-dependent alpha(1-3)-mannosyltransferase</fullName>
    </alternativeName>
</protein>
<evidence type="ECO:0000256" key="15">
    <source>
        <dbReference type="SAM" id="MobiDB-lite"/>
    </source>
</evidence>
<dbReference type="STRING" id="747676.F4RE62"/>
<keyword evidence="9 14" id="KW-1133">Transmembrane helix</keyword>
<feature type="transmembrane region" description="Helical" evidence="14">
    <location>
        <begin position="112"/>
        <end position="137"/>
    </location>
</feature>
<dbReference type="EMBL" id="GL883098">
    <property type="protein sequence ID" value="EGG09036.1"/>
    <property type="molecule type" value="Genomic_DNA"/>
</dbReference>
<dbReference type="GeneID" id="18928440"/>
<evidence type="ECO:0000256" key="12">
    <source>
        <dbReference type="ARBA" id="ARBA00049506"/>
    </source>
</evidence>
<evidence type="ECO:0000256" key="14">
    <source>
        <dbReference type="RuleBase" id="RU364047"/>
    </source>
</evidence>
<feature type="transmembrane region" description="Helical" evidence="14">
    <location>
        <begin position="356"/>
        <end position="374"/>
    </location>
</feature>
<dbReference type="GO" id="GO:0005789">
    <property type="term" value="C:endoplasmic reticulum membrane"/>
    <property type="evidence" value="ECO:0007669"/>
    <property type="project" value="UniProtKB-SubCell"/>
</dbReference>
<feature type="transmembrane region" description="Helical" evidence="14">
    <location>
        <begin position="231"/>
        <end position="253"/>
    </location>
</feature>
<sequence length="400" mass="46376">MDSSSTTFHDVFIDTEIDWKAYMQEVEGYLHGERDYLKIRGDTGPIVYPAGFVHIYATLHHFTDKGSNLRLAQYFFAAIYLITLLVVFAIFKRCQSIPPYALIFLALSKRLHSIYVLRLFNDGITMLAFYISLWYLIRKKWNWSAIWFSLALSIKMNVLLFFPAYGLIWFQSLGLLRTLRLGFIVLGVQALLGGPFLMAHPISYLSKAFEFDRVFFYKWTVNWHMISESDFLSRGFATMLTVTHVSLLGLFAWTRWCRAYGEKGPIHILLRGLVNFDQPASKRSVEFTPDHIVKLCFASNLIGMVCARTLHYQFYSWYAHQIVYLFWQTSYPLWIRVASMAIIEVCWNIYPPTALSSSFLLAANLLLLIGVWYSDGNPSKQNTFQKTRTKQTPPTKPKIT</sequence>
<proteinExistence type="inferred from homology"/>
<feature type="transmembrane region" description="Helical" evidence="14">
    <location>
        <begin position="143"/>
        <end position="169"/>
    </location>
</feature>
<feature type="region of interest" description="Disordered" evidence="15">
    <location>
        <begin position="381"/>
        <end position="400"/>
    </location>
</feature>
<dbReference type="FunCoup" id="F4RE62">
    <property type="interactions" value="459"/>
</dbReference>
<evidence type="ECO:0000256" key="3">
    <source>
        <dbReference type="ARBA" id="ARBA00011964"/>
    </source>
</evidence>
<reference evidence="17" key="1">
    <citation type="journal article" date="2011" name="Proc. Natl. Acad. Sci. U.S.A.">
        <title>Obligate biotrophy features unraveled by the genomic analysis of rust fungi.</title>
        <authorList>
            <person name="Duplessis S."/>
            <person name="Cuomo C.A."/>
            <person name="Lin Y.-C."/>
            <person name="Aerts A."/>
            <person name="Tisserant E."/>
            <person name="Veneault-Fourrey C."/>
            <person name="Joly D.L."/>
            <person name="Hacquard S."/>
            <person name="Amselem J."/>
            <person name="Cantarel B.L."/>
            <person name="Chiu R."/>
            <person name="Coutinho P.M."/>
            <person name="Feau N."/>
            <person name="Field M."/>
            <person name="Frey P."/>
            <person name="Gelhaye E."/>
            <person name="Goldberg J."/>
            <person name="Grabherr M.G."/>
            <person name="Kodira C.D."/>
            <person name="Kohler A."/>
            <person name="Kuees U."/>
            <person name="Lindquist E.A."/>
            <person name="Lucas S.M."/>
            <person name="Mago R."/>
            <person name="Mauceli E."/>
            <person name="Morin E."/>
            <person name="Murat C."/>
            <person name="Pangilinan J.L."/>
            <person name="Park R."/>
            <person name="Pearson M."/>
            <person name="Quesneville H."/>
            <person name="Rouhier N."/>
            <person name="Sakthikumar S."/>
            <person name="Salamov A.A."/>
            <person name="Schmutz J."/>
            <person name="Selles B."/>
            <person name="Shapiro H."/>
            <person name="Tanguay P."/>
            <person name="Tuskan G.A."/>
            <person name="Henrissat B."/>
            <person name="Van de Peer Y."/>
            <person name="Rouze P."/>
            <person name="Ellis J.G."/>
            <person name="Dodds P.N."/>
            <person name="Schein J.E."/>
            <person name="Zhong S."/>
            <person name="Hamelin R.C."/>
            <person name="Grigoriev I.V."/>
            <person name="Szabo L.J."/>
            <person name="Martin F."/>
        </authorList>
    </citation>
    <scope>NUCLEOTIDE SEQUENCE [LARGE SCALE GENOMIC DNA]</scope>
    <source>
        <strain evidence="17">98AG31 / pathotype 3-4-7</strain>
    </source>
</reference>
<evidence type="ECO:0000256" key="2">
    <source>
        <dbReference type="ARBA" id="ARBA00004922"/>
    </source>
</evidence>
<feature type="transmembrane region" description="Helical" evidence="14">
    <location>
        <begin position="71"/>
        <end position="91"/>
    </location>
</feature>
<evidence type="ECO:0000313" key="16">
    <source>
        <dbReference type="EMBL" id="EGG09036.1"/>
    </source>
</evidence>
<evidence type="ECO:0000256" key="9">
    <source>
        <dbReference type="ARBA" id="ARBA00022989"/>
    </source>
</evidence>
<comment type="pathway">
    <text evidence="2 14">Protein modification; protein glycosylation.</text>
</comment>
<comment type="catalytic activity">
    <reaction evidence="12 14">
        <text>an alpha-D-Man-(1-&gt;2)-alpha-D-Man-(1-&gt;2)-alpha-D-Man-(1-&gt;3)-[alpha-D-Man-(1-&gt;6)]-beta-D-Man-(1-&gt;4)-beta-D-GlcNAc-(1-&gt;4)-alpha-D-GlcNAc-diphospho-di-trans,poly-cis-dolichol + a di-trans,poly-cis-dolichyl beta-D-mannosyl phosphate = an alpha-D-Man-(1-&gt;2)-alpha-D-Man-(1-&gt;2)-alpha-D-Man-(1-&gt;3)-[alpha-D-Man-(1-&gt;3)-alpha-D-Man-(1-&gt;6)]-beta-D-Man-(1-&gt;4)-beta-D-GlcNAc-(1-&gt;4)-alpha-D-GlcNAc-diphospho-di-trans,poly-cis-dolichol + a di-trans,poly-cis-dolichyl phosphate + H(+)</text>
        <dbReference type="Rhea" id="RHEA:29527"/>
        <dbReference type="Rhea" id="RHEA-COMP:19498"/>
        <dbReference type="Rhea" id="RHEA-COMP:19501"/>
        <dbReference type="Rhea" id="RHEA-COMP:19516"/>
        <dbReference type="Rhea" id="RHEA-COMP:19517"/>
        <dbReference type="ChEBI" id="CHEBI:15378"/>
        <dbReference type="ChEBI" id="CHEBI:57683"/>
        <dbReference type="ChEBI" id="CHEBI:58211"/>
        <dbReference type="ChEBI" id="CHEBI:132515"/>
        <dbReference type="ChEBI" id="CHEBI:132516"/>
        <dbReference type="EC" id="2.4.1.258"/>
    </reaction>
    <physiologicalReaction direction="left-to-right" evidence="12 14">
        <dbReference type="Rhea" id="RHEA:29528"/>
    </physiologicalReaction>
</comment>
<evidence type="ECO:0000313" key="17">
    <source>
        <dbReference type="Proteomes" id="UP000001072"/>
    </source>
</evidence>
<dbReference type="RefSeq" id="XP_007407396.1">
    <property type="nucleotide sequence ID" value="XM_007407334.1"/>
</dbReference>
<dbReference type="Pfam" id="PF05208">
    <property type="entry name" value="ALG3"/>
    <property type="match status" value="1"/>
</dbReference>
<comment type="similarity">
    <text evidence="13">Belongs to the glycosyltransferase ALG3 family.</text>
</comment>
<dbReference type="PANTHER" id="PTHR12646">
    <property type="entry name" value="NOT56 - RELATED"/>
    <property type="match status" value="1"/>
</dbReference>
<evidence type="ECO:0000256" key="8">
    <source>
        <dbReference type="ARBA" id="ARBA00022824"/>
    </source>
</evidence>
<evidence type="ECO:0000256" key="11">
    <source>
        <dbReference type="ARBA" id="ARBA00044743"/>
    </source>
</evidence>